<dbReference type="RefSeq" id="WP_307476210.1">
    <property type="nucleotide sequence ID" value="NZ_JAUSUB010000013.1"/>
</dbReference>
<evidence type="ECO:0000313" key="1">
    <source>
        <dbReference type="EMBL" id="MDQ0271212.1"/>
    </source>
</evidence>
<keyword evidence="2" id="KW-1185">Reference proteome</keyword>
<comment type="caution">
    <text evidence="1">The sequence shown here is derived from an EMBL/GenBank/DDBJ whole genome shotgun (WGS) entry which is preliminary data.</text>
</comment>
<name>A0ABU0AIX2_9BACI</name>
<protein>
    <submittedName>
        <fullName evidence="1">Uncharacterized protein</fullName>
    </submittedName>
</protein>
<sequence length="229" mass="26891">MKKILFLGNKDKSDLVLYTALIMEKSGYKPLIVDTSFDNKYFHAYAECDDKQTYYDFFGVDIAAASSPKLLESVTGKSENELNDYDFILVDIESTASISKWSGFEHRYYIGNQKKVTLKRDSALLMQFIEKYPDEKEFQKVLFSVYPDLDEDYLDELIKYKVKWIPDTYDIPYDEFNIVNKINMQFNMKPMFKKVSTDYKNVLAAIYTDLTGHHEKDMKHALNQLKRSK</sequence>
<organism evidence="1 2">
    <name type="scientific">Cytobacillus purgationiresistens</name>
    <dbReference type="NCBI Taxonomy" id="863449"/>
    <lineage>
        <taxon>Bacteria</taxon>
        <taxon>Bacillati</taxon>
        <taxon>Bacillota</taxon>
        <taxon>Bacilli</taxon>
        <taxon>Bacillales</taxon>
        <taxon>Bacillaceae</taxon>
        <taxon>Cytobacillus</taxon>
    </lineage>
</organism>
<gene>
    <name evidence="1" type="ORF">J2S17_003100</name>
</gene>
<proteinExistence type="predicted"/>
<accession>A0ABU0AIX2</accession>
<dbReference type="Proteomes" id="UP001238088">
    <property type="component" value="Unassembled WGS sequence"/>
</dbReference>
<dbReference type="EMBL" id="JAUSUB010000013">
    <property type="protein sequence ID" value="MDQ0271212.1"/>
    <property type="molecule type" value="Genomic_DNA"/>
</dbReference>
<evidence type="ECO:0000313" key="2">
    <source>
        <dbReference type="Proteomes" id="UP001238088"/>
    </source>
</evidence>
<reference evidence="1 2" key="1">
    <citation type="submission" date="2023-07" db="EMBL/GenBank/DDBJ databases">
        <title>Genomic Encyclopedia of Type Strains, Phase IV (KMG-IV): sequencing the most valuable type-strain genomes for metagenomic binning, comparative biology and taxonomic classification.</title>
        <authorList>
            <person name="Goeker M."/>
        </authorList>
    </citation>
    <scope>NUCLEOTIDE SEQUENCE [LARGE SCALE GENOMIC DNA]</scope>
    <source>
        <strain evidence="1 2">DSM 23494</strain>
    </source>
</reference>